<evidence type="ECO:0008006" key="5">
    <source>
        <dbReference type="Google" id="ProtNLM"/>
    </source>
</evidence>
<feature type="compositionally biased region" description="Low complexity" evidence="1">
    <location>
        <begin position="74"/>
        <end position="96"/>
    </location>
</feature>
<accession>A0ABT6Q0B2</accession>
<dbReference type="RefSeq" id="WP_281447693.1">
    <property type="nucleotide sequence ID" value="NZ_JASBAO010000001.1"/>
</dbReference>
<evidence type="ECO:0000256" key="1">
    <source>
        <dbReference type="SAM" id="MobiDB-lite"/>
    </source>
</evidence>
<feature type="signal peptide" evidence="2">
    <location>
        <begin position="1"/>
        <end position="24"/>
    </location>
</feature>
<evidence type="ECO:0000313" key="3">
    <source>
        <dbReference type="EMBL" id="MDI2090559.1"/>
    </source>
</evidence>
<evidence type="ECO:0000313" key="4">
    <source>
        <dbReference type="Proteomes" id="UP001431634"/>
    </source>
</evidence>
<organism evidence="3 4">
    <name type="scientific">Commensalibacter oyaizuii</name>
    <dbReference type="NCBI Taxonomy" id="3043873"/>
    <lineage>
        <taxon>Bacteria</taxon>
        <taxon>Pseudomonadati</taxon>
        <taxon>Pseudomonadota</taxon>
        <taxon>Alphaproteobacteria</taxon>
        <taxon>Acetobacterales</taxon>
        <taxon>Acetobacteraceae</taxon>
    </lineage>
</organism>
<dbReference type="EMBL" id="JASBAO010000001">
    <property type="protein sequence ID" value="MDI2090559.1"/>
    <property type="molecule type" value="Genomic_DNA"/>
</dbReference>
<reference evidence="3" key="1">
    <citation type="submission" date="2023-05" db="EMBL/GenBank/DDBJ databases">
        <title>Whole genome sequence of Commensalibacter sp.</title>
        <authorList>
            <person name="Charoenyingcharoen P."/>
            <person name="Yukphan P."/>
        </authorList>
    </citation>
    <scope>NUCLEOTIDE SEQUENCE</scope>
    <source>
        <strain evidence="3">TBRC 16381</strain>
    </source>
</reference>
<dbReference type="Proteomes" id="UP001431634">
    <property type="component" value="Unassembled WGS sequence"/>
</dbReference>
<feature type="chain" id="PRO_5047138010" description="Glycine zipper domain-containing protein" evidence="2">
    <location>
        <begin position="25"/>
        <end position="96"/>
    </location>
</feature>
<sequence length="96" mass="9158">MKKLLKSTYAGLALVIVSTSFLSACDGGYSMGGRAGTGALIGGGTGAAIGALAGGGRGAAIGALAGGALGAGTGALTTPNRPNQGYYNNGYQQGRY</sequence>
<protein>
    <recommendedName>
        <fullName evidence="5">Glycine zipper domain-containing protein</fullName>
    </recommendedName>
</protein>
<dbReference type="PROSITE" id="PS51257">
    <property type="entry name" value="PROKAR_LIPOPROTEIN"/>
    <property type="match status" value="1"/>
</dbReference>
<proteinExistence type="predicted"/>
<keyword evidence="4" id="KW-1185">Reference proteome</keyword>
<keyword evidence="2" id="KW-0732">Signal</keyword>
<gene>
    <name evidence="3" type="ORF">QJV27_04050</name>
</gene>
<comment type="caution">
    <text evidence="3">The sequence shown here is derived from an EMBL/GenBank/DDBJ whole genome shotgun (WGS) entry which is preliminary data.</text>
</comment>
<feature type="region of interest" description="Disordered" evidence="1">
    <location>
        <begin position="73"/>
        <end position="96"/>
    </location>
</feature>
<name>A0ABT6Q0B2_9PROT</name>
<evidence type="ECO:0000256" key="2">
    <source>
        <dbReference type="SAM" id="SignalP"/>
    </source>
</evidence>